<dbReference type="InterPro" id="IPR020568">
    <property type="entry name" value="Ribosomal_Su5_D2-typ_SF"/>
</dbReference>
<dbReference type="InterPro" id="IPR027417">
    <property type="entry name" value="P-loop_NTPase"/>
</dbReference>
<dbReference type="SMART" id="SM00838">
    <property type="entry name" value="EFG_C"/>
    <property type="match status" value="1"/>
</dbReference>
<dbReference type="GO" id="GO:0005525">
    <property type="term" value="F:GTP binding"/>
    <property type="evidence" value="ECO:0007669"/>
    <property type="project" value="UniProtKB-UniRule"/>
</dbReference>
<evidence type="ECO:0000259" key="6">
    <source>
        <dbReference type="PROSITE" id="PS51722"/>
    </source>
</evidence>
<dbReference type="InterPro" id="IPR009022">
    <property type="entry name" value="EFG_III"/>
</dbReference>
<dbReference type="FunFam" id="3.30.70.870:FF:000016">
    <property type="entry name" value="Translation elongation factor G"/>
    <property type="match status" value="1"/>
</dbReference>
<proteinExistence type="inferred from homology"/>
<dbReference type="FunFam" id="3.30.230.10:FF:000003">
    <property type="entry name" value="Elongation factor G"/>
    <property type="match status" value="1"/>
</dbReference>
<dbReference type="InterPro" id="IPR005517">
    <property type="entry name" value="Transl_elong_EFG/EF2_IV"/>
</dbReference>
<keyword evidence="7" id="KW-0251">Elongation factor</keyword>
<dbReference type="SUPFAM" id="SSF54980">
    <property type="entry name" value="EF-G C-terminal domain-like"/>
    <property type="match status" value="2"/>
</dbReference>
<evidence type="ECO:0000256" key="5">
    <source>
        <dbReference type="NCBIfam" id="TIGR00484"/>
    </source>
</evidence>
<dbReference type="InterPro" id="IPR014721">
    <property type="entry name" value="Ribsml_uS5_D2-typ_fold_subgr"/>
</dbReference>
<accession>A0A0L6W4R2</accession>
<keyword evidence="7" id="KW-0648">Protein biosynthesis</keyword>
<protein>
    <recommendedName>
        <fullName evidence="2 5">Elongation factor G</fullName>
    </recommendedName>
</protein>
<dbReference type="Gene3D" id="3.30.70.870">
    <property type="entry name" value="Elongation Factor G (Translational Gtpase), domain 3"/>
    <property type="match status" value="1"/>
</dbReference>
<dbReference type="Gene3D" id="2.40.30.10">
    <property type="entry name" value="Translation factors"/>
    <property type="match status" value="1"/>
</dbReference>
<dbReference type="InterPro" id="IPR053905">
    <property type="entry name" value="EF-G-like_DII"/>
</dbReference>
<dbReference type="InterPro" id="IPR047872">
    <property type="entry name" value="EFG_IV"/>
</dbReference>
<dbReference type="InterPro" id="IPR000795">
    <property type="entry name" value="T_Tr_GTP-bd_dom"/>
</dbReference>
<dbReference type="GO" id="GO:0032790">
    <property type="term" value="P:ribosome disassembly"/>
    <property type="evidence" value="ECO:0007669"/>
    <property type="project" value="TreeGrafter"/>
</dbReference>
<dbReference type="InterPro" id="IPR041095">
    <property type="entry name" value="EFG_II"/>
</dbReference>
<dbReference type="NCBIfam" id="TIGR00231">
    <property type="entry name" value="small_GTP"/>
    <property type="match status" value="1"/>
</dbReference>
<dbReference type="Pfam" id="PF03764">
    <property type="entry name" value="EFG_IV"/>
    <property type="match status" value="1"/>
</dbReference>
<dbReference type="Pfam" id="PF00679">
    <property type="entry name" value="EFG_C"/>
    <property type="match status" value="1"/>
</dbReference>
<dbReference type="InterPro" id="IPR035647">
    <property type="entry name" value="EFG_III/V"/>
</dbReference>
<dbReference type="FunFam" id="3.30.70.240:FF:000001">
    <property type="entry name" value="Elongation factor G"/>
    <property type="match status" value="1"/>
</dbReference>
<dbReference type="PANTHER" id="PTHR43261">
    <property type="entry name" value="TRANSLATION ELONGATION FACTOR G-RELATED"/>
    <property type="match status" value="1"/>
</dbReference>
<dbReference type="Pfam" id="PF00009">
    <property type="entry name" value="GTP_EFTU"/>
    <property type="match status" value="1"/>
</dbReference>
<evidence type="ECO:0000313" key="8">
    <source>
        <dbReference type="Proteomes" id="UP000037175"/>
    </source>
</evidence>
<dbReference type="InterPro" id="IPR000640">
    <property type="entry name" value="EFG_V-like"/>
</dbReference>
<dbReference type="Proteomes" id="UP000037175">
    <property type="component" value="Unassembled WGS sequence"/>
</dbReference>
<dbReference type="PANTHER" id="PTHR43261:SF6">
    <property type="entry name" value="ELONGATION FACTOR G-LIKE PROTEIN"/>
    <property type="match status" value="1"/>
</dbReference>
<dbReference type="NCBIfam" id="NF009381">
    <property type="entry name" value="PRK12740.1-5"/>
    <property type="match status" value="1"/>
</dbReference>
<dbReference type="PRINTS" id="PR00315">
    <property type="entry name" value="ELONGATNFCT"/>
</dbReference>
<dbReference type="NCBIfam" id="TIGR00484">
    <property type="entry name" value="EF-G"/>
    <property type="match status" value="1"/>
</dbReference>
<dbReference type="SMART" id="SM00889">
    <property type="entry name" value="EFG_IV"/>
    <property type="match status" value="1"/>
</dbReference>
<dbReference type="GO" id="GO:0003924">
    <property type="term" value="F:GTPase activity"/>
    <property type="evidence" value="ECO:0007669"/>
    <property type="project" value="InterPro"/>
</dbReference>
<evidence type="ECO:0000256" key="3">
    <source>
        <dbReference type="ARBA" id="ARBA00022741"/>
    </source>
</evidence>
<dbReference type="SUPFAM" id="SSF50447">
    <property type="entry name" value="Translation proteins"/>
    <property type="match status" value="1"/>
</dbReference>
<dbReference type="Pfam" id="PF14492">
    <property type="entry name" value="EFG_III"/>
    <property type="match status" value="1"/>
</dbReference>
<dbReference type="GO" id="GO:0003746">
    <property type="term" value="F:translation elongation factor activity"/>
    <property type="evidence" value="ECO:0007669"/>
    <property type="project" value="UniProtKB-UniRule"/>
</dbReference>
<dbReference type="Gene3D" id="3.40.50.300">
    <property type="entry name" value="P-loop containing nucleotide triphosphate hydrolases"/>
    <property type="match status" value="1"/>
</dbReference>
<feature type="domain" description="Tr-type G" evidence="6">
    <location>
        <begin position="7"/>
        <end position="279"/>
    </location>
</feature>
<reference evidence="8" key="1">
    <citation type="submission" date="2015-07" db="EMBL/GenBank/DDBJ databases">
        <title>Complete Genome of Thermincola ferriacetica strain Z-0001T.</title>
        <authorList>
            <person name="Lusk B."/>
            <person name="Badalamenti J.P."/>
            <person name="Parameswaran P."/>
            <person name="Bond D.R."/>
            <person name="Torres C.I."/>
        </authorList>
    </citation>
    <scope>NUCLEOTIDE SEQUENCE [LARGE SCALE GENOMIC DNA]</scope>
    <source>
        <strain evidence="8">Z-0001</strain>
    </source>
</reference>
<organism evidence="7 8">
    <name type="scientific">Thermincola ferriacetica</name>
    <dbReference type="NCBI Taxonomy" id="281456"/>
    <lineage>
        <taxon>Bacteria</taxon>
        <taxon>Bacillati</taxon>
        <taxon>Bacillota</taxon>
        <taxon>Clostridia</taxon>
        <taxon>Eubacteriales</taxon>
        <taxon>Thermincolaceae</taxon>
        <taxon>Thermincola</taxon>
    </lineage>
</organism>
<evidence type="ECO:0000313" key="7">
    <source>
        <dbReference type="EMBL" id="KNZ70515.1"/>
    </source>
</evidence>
<dbReference type="EMBL" id="LGTE01000003">
    <property type="protein sequence ID" value="KNZ70515.1"/>
    <property type="molecule type" value="Genomic_DNA"/>
</dbReference>
<dbReference type="CDD" id="cd04088">
    <property type="entry name" value="EFG_mtEFG_II"/>
    <property type="match status" value="1"/>
</dbReference>
<gene>
    <name evidence="7" type="ORF">Tfer_0697</name>
</gene>
<dbReference type="SUPFAM" id="SSF54211">
    <property type="entry name" value="Ribosomal protein S5 domain 2-like"/>
    <property type="match status" value="1"/>
</dbReference>
<dbReference type="Gene3D" id="3.30.230.10">
    <property type="match status" value="1"/>
</dbReference>
<dbReference type="InterPro" id="IPR009000">
    <property type="entry name" value="Transl_B-barrel_sf"/>
</dbReference>
<dbReference type="CDD" id="cd04170">
    <property type="entry name" value="EF-G_bact"/>
    <property type="match status" value="1"/>
</dbReference>
<dbReference type="CDD" id="cd03713">
    <property type="entry name" value="EFG_mtEFG_C"/>
    <property type="match status" value="1"/>
</dbReference>
<dbReference type="CDD" id="cd01434">
    <property type="entry name" value="EFG_mtEFG1_IV"/>
    <property type="match status" value="1"/>
</dbReference>
<evidence type="ECO:0000256" key="1">
    <source>
        <dbReference type="ARBA" id="ARBA00005870"/>
    </source>
</evidence>
<dbReference type="AlphaFoldDB" id="A0A0L6W4R2"/>
<keyword evidence="8" id="KW-1185">Reference proteome</keyword>
<dbReference type="InterPro" id="IPR004540">
    <property type="entry name" value="Transl_elong_EFG/EF2"/>
</dbReference>
<dbReference type="CDD" id="cd16262">
    <property type="entry name" value="EFG_III"/>
    <property type="match status" value="1"/>
</dbReference>
<dbReference type="PROSITE" id="PS51722">
    <property type="entry name" value="G_TR_2"/>
    <property type="match status" value="1"/>
</dbReference>
<dbReference type="SUPFAM" id="SSF52540">
    <property type="entry name" value="P-loop containing nucleoside triphosphate hydrolases"/>
    <property type="match status" value="1"/>
</dbReference>
<dbReference type="Gene3D" id="3.30.70.240">
    <property type="match status" value="1"/>
</dbReference>
<dbReference type="NCBIfam" id="NF009891">
    <property type="entry name" value="PRK13351.1-1"/>
    <property type="match status" value="1"/>
</dbReference>
<name>A0A0L6W4R2_9FIRM</name>
<dbReference type="FunFam" id="3.40.50.300:FF:001994">
    <property type="entry name" value="Translation elongation factor G"/>
    <property type="match status" value="1"/>
</dbReference>
<keyword evidence="4" id="KW-0342">GTP-binding</keyword>
<dbReference type="InterPro" id="IPR005225">
    <property type="entry name" value="Small_GTP-bd"/>
</dbReference>
<evidence type="ECO:0000256" key="2">
    <source>
        <dbReference type="ARBA" id="ARBA00017872"/>
    </source>
</evidence>
<sequence length="675" mass="74494">MKNYQAGQLRNIGIVAHGGAGKTSLVEAMLFNTGAINRLGRVEDGTTTADYHPEEIKRQITIHATLVPVEWKDCKVNLIDTPGYADFIGDVKATLRAVDSAVFVVCAAAGVEVQTEIIWNIIDGDKKPRVVFINKMDRENASFQKTLASLQDNLNGNFVPLQIPIGEAETFQGFVDVVEQKAYQYETNGKVKEVEIPAGISGEVATYREKLIESAAEMTDQALEKYLNGEELTKEEIITGLKLGIKEGKINPVLCGSANKNQGAVQLLDFVVNYMPSPEDRSTEPLSALVFKTIVDPYVGKMNFVRIYSGRLAADTPLFNSTKNQAEKVGQILFVRGKTTQPITEAWAGDIVGLVKLQNTDTNDTLCLKEKDVKLDPIVFPVPTLSVAIAPRTKGDEDKLGNAIHKCLEEDPCLRVEKNMETHETILTGMGEAHIDIVLEKMKRKFGVDVVMKDPRVPYRETIRATVKVEGKHKKQTGGHGQYGHVWLRLEPLMDKEFEFDEEIFGGAVPKQYIPAVEKGIREAMAEGVIAGYPVTGIKAVVYDGSHHPVDSSEMAFKIASAQAFKKGVLQAKPILLEPVMNVEVTVPEGYMGDIISDFNTKRGRILGMDPLGKYTVVKAQVPLAEMYRYAIDLKSMTQGRGQFTMEFAQYEEVPARLAEEIINQARAAKEAAEK</sequence>
<comment type="similarity">
    <text evidence="1">Belongs to the TRAFAC class translation factor GTPase superfamily. Classic translation factor GTPase family. EF-G/EF-2 subfamily.</text>
</comment>
<dbReference type="NCBIfam" id="NF009379">
    <property type="entry name" value="PRK12740.1-3"/>
    <property type="match status" value="1"/>
</dbReference>
<comment type="caution">
    <text evidence="7">The sequence shown here is derived from an EMBL/GenBank/DDBJ whole genome shotgun (WGS) entry which is preliminary data.</text>
</comment>
<evidence type="ECO:0000256" key="4">
    <source>
        <dbReference type="ARBA" id="ARBA00023134"/>
    </source>
</evidence>
<dbReference type="RefSeq" id="WP_052216889.1">
    <property type="nucleotide sequence ID" value="NZ_LGTE01000003.1"/>
</dbReference>
<dbReference type="Pfam" id="PF22042">
    <property type="entry name" value="EF-G_D2"/>
    <property type="match status" value="1"/>
</dbReference>
<keyword evidence="3" id="KW-0547">Nucleotide-binding</keyword>
<dbReference type="InterPro" id="IPR035649">
    <property type="entry name" value="EFG_V"/>
</dbReference>
<dbReference type="PATRIC" id="fig|281456.6.peg.739"/>